<proteinExistence type="inferred from homology"/>
<evidence type="ECO:0000256" key="1">
    <source>
        <dbReference type="ARBA" id="ARBA00001231"/>
    </source>
</evidence>
<dbReference type="GO" id="GO:0030203">
    <property type="term" value="P:glycosaminoglycan metabolic process"/>
    <property type="evidence" value="ECO:0007669"/>
    <property type="project" value="TreeGrafter"/>
</dbReference>
<dbReference type="GO" id="GO:0016020">
    <property type="term" value="C:membrane"/>
    <property type="evidence" value="ECO:0007669"/>
    <property type="project" value="TreeGrafter"/>
</dbReference>
<dbReference type="GO" id="GO:0005975">
    <property type="term" value="P:carbohydrate metabolic process"/>
    <property type="evidence" value="ECO:0007669"/>
    <property type="project" value="InterPro"/>
</dbReference>
<dbReference type="GO" id="GO:0004563">
    <property type="term" value="F:beta-N-acetylhexosaminidase activity"/>
    <property type="evidence" value="ECO:0007669"/>
    <property type="project" value="UniProtKB-EC"/>
</dbReference>
<feature type="chain" id="PRO_5018149825" description="beta-N-acetylhexosaminidase" evidence="7">
    <location>
        <begin position="20"/>
        <end position="605"/>
    </location>
</feature>
<evidence type="ECO:0000256" key="5">
    <source>
        <dbReference type="ARBA" id="ARBA00023295"/>
    </source>
</evidence>
<reference evidence="11" key="1">
    <citation type="submission" date="2018-11" db="EMBL/GenBank/DDBJ databases">
        <title>Chitinophaga lutea sp.nov., isolate from arsenic contaminated soil.</title>
        <authorList>
            <person name="Zong Y."/>
        </authorList>
    </citation>
    <scope>NUCLEOTIDE SEQUENCE [LARGE SCALE GENOMIC DNA]</scope>
    <source>
        <strain evidence="11">YLT18</strain>
    </source>
</reference>
<dbReference type="InterPro" id="IPR029018">
    <property type="entry name" value="Hex-like_dom2"/>
</dbReference>
<dbReference type="PANTHER" id="PTHR22600">
    <property type="entry name" value="BETA-HEXOSAMINIDASE"/>
    <property type="match status" value="1"/>
</dbReference>
<evidence type="ECO:0000256" key="2">
    <source>
        <dbReference type="ARBA" id="ARBA00006285"/>
    </source>
</evidence>
<dbReference type="PANTHER" id="PTHR22600:SF57">
    <property type="entry name" value="BETA-N-ACETYLHEXOSAMINIDASE"/>
    <property type="match status" value="1"/>
</dbReference>
<evidence type="ECO:0000256" key="3">
    <source>
        <dbReference type="ARBA" id="ARBA00012663"/>
    </source>
</evidence>
<accession>A0A3N4M628</accession>
<dbReference type="Gene3D" id="3.30.379.10">
    <property type="entry name" value="Chitobiase/beta-hexosaminidase domain 2-like"/>
    <property type="match status" value="1"/>
</dbReference>
<keyword evidence="5" id="KW-0326">Glycosidase</keyword>
<dbReference type="RefSeq" id="WP_120518783.1">
    <property type="nucleotide sequence ID" value="NZ_QXZY01000014.1"/>
</dbReference>
<feature type="domain" description="Beta-hexosaminidase bacterial type N-terminal" evidence="9">
    <location>
        <begin position="23"/>
        <end position="137"/>
    </location>
</feature>
<protein>
    <recommendedName>
        <fullName evidence="3">beta-N-acetylhexosaminidase</fullName>
        <ecNumber evidence="3">3.2.1.52</ecNumber>
    </recommendedName>
</protein>
<evidence type="ECO:0000256" key="4">
    <source>
        <dbReference type="ARBA" id="ARBA00022801"/>
    </source>
</evidence>
<dbReference type="AlphaFoldDB" id="A0A3N4M628"/>
<name>A0A3N4M628_9BACT</name>
<dbReference type="InterPro" id="IPR015882">
    <property type="entry name" value="HEX_bac_N"/>
</dbReference>
<feature type="active site" description="Proton donor" evidence="6">
    <location>
        <position position="322"/>
    </location>
</feature>
<evidence type="ECO:0000256" key="7">
    <source>
        <dbReference type="SAM" id="SignalP"/>
    </source>
</evidence>
<dbReference type="CDD" id="cd06563">
    <property type="entry name" value="GH20_chitobiase-like"/>
    <property type="match status" value="1"/>
</dbReference>
<comment type="catalytic activity">
    <reaction evidence="1">
        <text>Hydrolysis of terminal non-reducing N-acetyl-D-hexosamine residues in N-acetyl-beta-D-hexosaminides.</text>
        <dbReference type="EC" id="3.2.1.52"/>
    </reaction>
</comment>
<dbReference type="OrthoDB" id="9763537at2"/>
<dbReference type="InterPro" id="IPR015883">
    <property type="entry name" value="Glyco_hydro_20_cat"/>
</dbReference>
<evidence type="ECO:0000259" key="9">
    <source>
        <dbReference type="Pfam" id="PF02838"/>
    </source>
</evidence>
<feature type="signal peptide" evidence="7">
    <location>
        <begin position="1"/>
        <end position="19"/>
    </location>
</feature>
<dbReference type="Proteomes" id="UP000279089">
    <property type="component" value="Unassembled WGS sequence"/>
</dbReference>
<sequence>MKSFLFGCIVFICAASPLAAQNISILPVPAKTVRTKGSFVIKQSMRIVAPDTALAKLLAASVRELTGIDLKTAATGPGSIYFLQGADSLGNEGYRLEILPGRINIISHQPAGWFYGIQSLLQLLPAERGIPCMEITDRPRFAWRGLMLDVSRHFFSKAVILSYIDQMAKYKLNTFHLHLTDNQGWRIEIKSMPKLTSVGAWRVPRTGYWKGMPAPAPGEAATDGGFYSQDDIREMVQYAAKRFVTIVPEIDVPGHSLALIASYPELSCTKQPQQVLAGDPWNTSRANVLCAGNDSIYAALDKIFTEVAALFPGEYIHVGGDEVQRIYWNKCPHCKRRINSERLKSAEALQTYFIGRVAKIVESKGKKVMGWYENLDSSMVPGMAQMSWKNTKGGALASQAGHKVVMTPAFFTYLDFYQNDPSLENGPFTVCRLSSCYAFDPLADGALETNVLGGQGSLWTEQVPNERKLQYMTWPRALALAEVLWSPRDSLNWPRFTGRMEAQFPRFDRAGVKYATAYLEPLVNAVIMPDSTYCIRLAAEVEGLDIHYSFDDTSPDNFYPRYTGAPVAIPKGAHHIRVISYRQGRPAGRELNLDLAELTKKAARK</sequence>
<evidence type="ECO:0000313" key="10">
    <source>
        <dbReference type="EMBL" id="RPD38671.1"/>
    </source>
</evidence>
<keyword evidence="11" id="KW-1185">Reference proteome</keyword>
<dbReference type="InterPro" id="IPR017853">
    <property type="entry name" value="GH"/>
</dbReference>
<dbReference type="Pfam" id="PF02838">
    <property type="entry name" value="Glyco_hydro_20b"/>
    <property type="match status" value="1"/>
</dbReference>
<dbReference type="SUPFAM" id="SSF51445">
    <property type="entry name" value="(Trans)glycosidases"/>
    <property type="match status" value="1"/>
</dbReference>
<organism evidence="10 11">
    <name type="scientific">Chitinophaga barathri</name>
    <dbReference type="NCBI Taxonomy" id="1647451"/>
    <lineage>
        <taxon>Bacteria</taxon>
        <taxon>Pseudomonadati</taxon>
        <taxon>Bacteroidota</taxon>
        <taxon>Chitinophagia</taxon>
        <taxon>Chitinophagales</taxon>
        <taxon>Chitinophagaceae</taxon>
        <taxon>Chitinophaga</taxon>
    </lineage>
</organism>
<feature type="domain" description="Glycoside hydrolase family 20 catalytic" evidence="8">
    <location>
        <begin position="141"/>
        <end position="487"/>
    </location>
</feature>
<dbReference type="EMBL" id="RMBX01000014">
    <property type="protein sequence ID" value="RPD38671.1"/>
    <property type="molecule type" value="Genomic_DNA"/>
</dbReference>
<dbReference type="SUPFAM" id="SSF55545">
    <property type="entry name" value="beta-N-acetylhexosaminidase-like domain"/>
    <property type="match status" value="1"/>
</dbReference>
<dbReference type="EC" id="3.2.1.52" evidence="3"/>
<dbReference type="PRINTS" id="PR00738">
    <property type="entry name" value="GLHYDRLASE20"/>
</dbReference>
<evidence type="ECO:0000313" key="11">
    <source>
        <dbReference type="Proteomes" id="UP000279089"/>
    </source>
</evidence>
<evidence type="ECO:0000256" key="6">
    <source>
        <dbReference type="PIRSR" id="PIRSR625705-1"/>
    </source>
</evidence>
<keyword evidence="4" id="KW-0378">Hydrolase</keyword>
<keyword evidence="7" id="KW-0732">Signal</keyword>
<comment type="similarity">
    <text evidence="2">Belongs to the glycosyl hydrolase 20 family.</text>
</comment>
<dbReference type="Pfam" id="PF00728">
    <property type="entry name" value="Glyco_hydro_20"/>
    <property type="match status" value="1"/>
</dbReference>
<dbReference type="Gene3D" id="3.20.20.80">
    <property type="entry name" value="Glycosidases"/>
    <property type="match status" value="1"/>
</dbReference>
<dbReference type="InterPro" id="IPR025705">
    <property type="entry name" value="Beta_hexosaminidase_sua/sub"/>
</dbReference>
<comment type="caution">
    <text evidence="10">The sequence shown here is derived from an EMBL/GenBank/DDBJ whole genome shotgun (WGS) entry which is preliminary data.</text>
</comment>
<gene>
    <name evidence="10" type="ORF">EG028_23450</name>
</gene>
<evidence type="ECO:0000259" key="8">
    <source>
        <dbReference type="Pfam" id="PF00728"/>
    </source>
</evidence>